<evidence type="ECO:0000313" key="4">
    <source>
        <dbReference type="Proteomes" id="UP000053405"/>
    </source>
</evidence>
<accession>L7LD29</accession>
<keyword evidence="4" id="KW-1185">Reference proteome</keyword>
<evidence type="ECO:0000256" key="1">
    <source>
        <dbReference type="SAM" id="MobiDB-lite"/>
    </source>
</evidence>
<organism evidence="3 4">
    <name type="scientific">Gordonia hirsuta DSM 44140 = NBRC 16056</name>
    <dbReference type="NCBI Taxonomy" id="1121927"/>
    <lineage>
        <taxon>Bacteria</taxon>
        <taxon>Bacillati</taxon>
        <taxon>Actinomycetota</taxon>
        <taxon>Actinomycetes</taxon>
        <taxon>Mycobacteriales</taxon>
        <taxon>Gordoniaceae</taxon>
        <taxon>Gordonia</taxon>
    </lineage>
</organism>
<dbReference type="PROSITE" id="PS51674">
    <property type="entry name" value="4FE4S_WBL"/>
    <property type="match status" value="1"/>
</dbReference>
<protein>
    <recommendedName>
        <fullName evidence="2">4Fe-4S Wbl-type domain-containing protein</fullName>
    </recommendedName>
</protein>
<dbReference type="STRING" id="1121927.GOHSU_68_00120"/>
<dbReference type="EMBL" id="BANT01000068">
    <property type="protein sequence ID" value="GAC59020.1"/>
    <property type="molecule type" value="Genomic_DNA"/>
</dbReference>
<sequence length="103" mass="10626">MTGALVAALARQADLPGGRIPDFSGAACLGLWDLFDEGGVGEPAEKVSARHDRAVALCRACPVLDACKVWASGLPSKKRPPGVLAGRRPWTKQDPAAGGGRHA</sequence>
<evidence type="ECO:0000259" key="2">
    <source>
        <dbReference type="PROSITE" id="PS51674"/>
    </source>
</evidence>
<dbReference type="AlphaFoldDB" id="L7LD29"/>
<feature type="domain" description="4Fe-4S Wbl-type" evidence="2">
    <location>
        <begin position="27"/>
        <end position="94"/>
    </location>
</feature>
<evidence type="ECO:0000313" key="3">
    <source>
        <dbReference type="EMBL" id="GAC59020.1"/>
    </source>
</evidence>
<dbReference type="InterPro" id="IPR034768">
    <property type="entry name" value="4FE4S_WBL"/>
</dbReference>
<comment type="caution">
    <text evidence="3">The sequence shown here is derived from an EMBL/GenBank/DDBJ whole genome shotgun (WGS) entry which is preliminary data.</text>
</comment>
<dbReference type="Proteomes" id="UP000053405">
    <property type="component" value="Unassembled WGS sequence"/>
</dbReference>
<reference evidence="3 4" key="1">
    <citation type="submission" date="2012-12" db="EMBL/GenBank/DDBJ databases">
        <title>Whole genome shotgun sequence of Gordonia hirsuta NBRC 16056.</title>
        <authorList>
            <person name="Isaki-Nakamura S."/>
            <person name="Hosoyama A."/>
            <person name="Tsuchikane K."/>
            <person name="Katsumata H."/>
            <person name="Baba S."/>
            <person name="Yamazaki S."/>
            <person name="Fujita N."/>
        </authorList>
    </citation>
    <scope>NUCLEOTIDE SEQUENCE [LARGE SCALE GENOMIC DNA]</scope>
    <source>
        <strain evidence="3 4">NBRC 16056</strain>
    </source>
</reference>
<dbReference type="RefSeq" id="WP_005944365.1">
    <property type="nucleotide sequence ID" value="NZ_ATVK01000073.1"/>
</dbReference>
<feature type="region of interest" description="Disordered" evidence="1">
    <location>
        <begin position="72"/>
        <end position="103"/>
    </location>
</feature>
<proteinExistence type="predicted"/>
<gene>
    <name evidence="3" type="ORF">GOHSU_68_00120</name>
</gene>
<name>L7LD29_9ACTN</name>